<evidence type="ECO:0000256" key="2">
    <source>
        <dbReference type="SAM" id="Phobius"/>
    </source>
</evidence>
<dbReference type="AlphaFoldDB" id="A0A6J4HX61"/>
<evidence type="ECO:0008006" key="4">
    <source>
        <dbReference type="Google" id="ProtNLM"/>
    </source>
</evidence>
<feature type="transmembrane region" description="Helical" evidence="2">
    <location>
        <begin position="158"/>
        <end position="177"/>
    </location>
</feature>
<feature type="transmembrane region" description="Helical" evidence="2">
    <location>
        <begin position="429"/>
        <end position="449"/>
    </location>
</feature>
<keyword evidence="2" id="KW-0812">Transmembrane</keyword>
<feature type="transmembrane region" description="Helical" evidence="2">
    <location>
        <begin position="368"/>
        <end position="388"/>
    </location>
</feature>
<feature type="transmembrane region" description="Helical" evidence="2">
    <location>
        <begin position="130"/>
        <end position="151"/>
    </location>
</feature>
<accession>A0A6J4HX61</accession>
<name>A0A6J4HX61_9ACTN</name>
<keyword evidence="2" id="KW-0472">Membrane</keyword>
<feature type="transmembrane region" description="Helical" evidence="2">
    <location>
        <begin position="227"/>
        <end position="247"/>
    </location>
</feature>
<reference evidence="3" key="1">
    <citation type="submission" date="2020-02" db="EMBL/GenBank/DDBJ databases">
        <authorList>
            <person name="Meier V. D."/>
        </authorList>
    </citation>
    <scope>NUCLEOTIDE SEQUENCE</scope>
    <source>
        <strain evidence="3">AVDCRST_MAG20</strain>
    </source>
</reference>
<evidence type="ECO:0000256" key="1">
    <source>
        <dbReference type="SAM" id="MobiDB-lite"/>
    </source>
</evidence>
<sequence>MQTAPDAASISPARSDARTGGGPSGGERPREDAEPPPTDRRRSRLVLLLLLALLAIPFVAAVVGLREPRWYPTIDDAQTELRVRDVWGPDPPLTGLGGRIGAGLEQGSHPGPLSFWSLSVFYRLFGASSWALYAATATLHVIAMGCTLWLARRRGGTALLLGVAVTVAVMAQAYGGHALTLPWNPYLPVLWWLVFVMGVWSLLCGDLRVLPLTVFAGSFCMQTHISYIGLVTTLGGVGALSVAAWIFRRRADVAARREGIALAALGALLGVVLWFPPLAEQVTGSQGGNLRIIAEHFADPPEASFGLRLGIDYLLVSLNPWHLLTEPVIEGRPFLGGTPTLPGGLLLAAFVGSAAITWRRRHRTLLRLHLLLALALVVSLISVSRIFGTPWIYLTLWAWGLGAMVTLAVAWSACSLLSDLVAARARHPLAVAGAVGLVAVSALLGLRLASDSTDLEPSPPEVSRASAVLVPEVIAALEDDVASGDRGGQRYLVTWDDARHQGAYGYVLFNELERAGFDVGAPEAARVAVTSHRVRTPGEATTHVHVTSGSGIEVWRSKPEFEEIATYAPFGPEGLDEFDRLRSEVVAELEDAGRPELIGLIDENPGGFGLHTGFSNELYDRIDRIIELDVPIAVFSGPPGPDG</sequence>
<proteinExistence type="predicted"/>
<dbReference type="EMBL" id="CADCSY010000062">
    <property type="protein sequence ID" value="CAA9235464.1"/>
    <property type="molecule type" value="Genomic_DNA"/>
</dbReference>
<keyword evidence="2" id="KW-1133">Transmembrane helix</keyword>
<feature type="compositionally biased region" description="Basic and acidic residues" evidence="1">
    <location>
        <begin position="27"/>
        <end position="39"/>
    </location>
</feature>
<feature type="transmembrane region" description="Helical" evidence="2">
    <location>
        <begin position="45"/>
        <end position="65"/>
    </location>
</feature>
<organism evidence="3">
    <name type="scientific">uncultured Acidimicrobiales bacterium</name>
    <dbReference type="NCBI Taxonomy" id="310071"/>
    <lineage>
        <taxon>Bacteria</taxon>
        <taxon>Bacillati</taxon>
        <taxon>Actinomycetota</taxon>
        <taxon>Acidimicrobiia</taxon>
        <taxon>Acidimicrobiales</taxon>
        <taxon>environmental samples</taxon>
    </lineage>
</organism>
<feature type="transmembrane region" description="Helical" evidence="2">
    <location>
        <begin position="394"/>
        <end position="417"/>
    </location>
</feature>
<feature type="region of interest" description="Disordered" evidence="1">
    <location>
        <begin position="1"/>
        <end position="39"/>
    </location>
</feature>
<evidence type="ECO:0000313" key="3">
    <source>
        <dbReference type="EMBL" id="CAA9235464.1"/>
    </source>
</evidence>
<feature type="transmembrane region" description="Helical" evidence="2">
    <location>
        <begin position="259"/>
        <end position="276"/>
    </location>
</feature>
<gene>
    <name evidence="3" type="ORF">AVDCRST_MAG20-1474</name>
</gene>
<protein>
    <recommendedName>
        <fullName evidence="4">Glycosyltransferase RgtA/B/C/D-like domain-containing protein</fullName>
    </recommendedName>
</protein>